<dbReference type="EMBL" id="HBEY01005787">
    <property type="protein sequence ID" value="CAD8599501.1"/>
    <property type="molecule type" value="Transcribed_RNA"/>
</dbReference>
<feature type="region of interest" description="Disordered" evidence="1">
    <location>
        <begin position="109"/>
        <end position="138"/>
    </location>
</feature>
<organism evidence="3">
    <name type="scientific">Coccolithus braarudii</name>
    <dbReference type="NCBI Taxonomy" id="221442"/>
    <lineage>
        <taxon>Eukaryota</taxon>
        <taxon>Haptista</taxon>
        <taxon>Haptophyta</taxon>
        <taxon>Prymnesiophyceae</taxon>
        <taxon>Coccolithales</taxon>
        <taxon>Coccolithaceae</taxon>
        <taxon>Coccolithus</taxon>
    </lineage>
</organism>
<sequence length="527" mass="56154">MSCLADHDIHDDYCAYGPIPPPLCHQRSLHCGAVCCDTELDEPPIYRSLSISAAAASFAPPCLPLNRSLDFAPPDYRSLCGQDDFDESLLHRSVELSTVRLSISDSLVDGESSTDALPQPPPRRRVLSNSAAQTGQPSNLTELPVELFDLVLHHLSAHPDLFVTMRVCRSWHVAAQANYVRRMIRVPATPDALLHAVASASAGDTLTLDAGVHMLSKELIVDRPLKLQGPADADSASAVLCSVTHVVVRTRCASSIGQLTMCRLGDDVGYPNTVIFAEASRLSIDGCRITCGGGATSVPQALRAFDGAPCPGEPWTTGPPASSMSDSRVADDARQDRPQTGVWVGAAASVHMSRNIISCTMGPGIKIYRGTLEAEENTIAFSCRGANVVANGGKVLLLRNEIRGAVGDGISSWNNAQMRVERNRIHSNTGSGVAINSVGGEVSITDNYVFNNTKAAVLFVTSQAQQATLRGNMLLEQNGGGGVQGLRQNGSGKERASFMSRRPTQCTDDDETDVDDVVDDASNSMEM</sequence>
<feature type="compositionally biased region" description="Acidic residues" evidence="1">
    <location>
        <begin position="507"/>
        <end position="519"/>
    </location>
</feature>
<feature type="domain" description="F-box" evidence="2">
    <location>
        <begin position="143"/>
        <end position="184"/>
    </location>
</feature>
<dbReference type="InterPro" id="IPR036047">
    <property type="entry name" value="F-box-like_dom_sf"/>
</dbReference>
<evidence type="ECO:0000256" key="1">
    <source>
        <dbReference type="SAM" id="MobiDB-lite"/>
    </source>
</evidence>
<dbReference type="SMART" id="SM00710">
    <property type="entry name" value="PbH1"/>
    <property type="match status" value="5"/>
</dbReference>
<dbReference type="SUPFAM" id="SSF51126">
    <property type="entry name" value="Pectin lyase-like"/>
    <property type="match status" value="1"/>
</dbReference>
<dbReference type="InterPro" id="IPR006626">
    <property type="entry name" value="PbH1"/>
</dbReference>
<accession>A0A7S0PW31</accession>
<evidence type="ECO:0000313" key="3">
    <source>
        <dbReference type="EMBL" id="CAD8599501.1"/>
    </source>
</evidence>
<feature type="compositionally biased region" description="Polar residues" evidence="1">
    <location>
        <begin position="127"/>
        <end position="138"/>
    </location>
</feature>
<dbReference type="Pfam" id="PF12937">
    <property type="entry name" value="F-box-like"/>
    <property type="match status" value="1"/>
</dbReference>
<feature type="region of interest" description="Disordered" evidence="1">
    <location>
        <begin position="479"/>
        <end position="527"/>
    </location>
</feature>
<evidence type="ECO:0000259" key="2">
    <source>
        <dbReference type="SMART" id="SM00256"/>
    </source>
</evidence>
<dbReference type="CDD" id="cd09917">
    <property type="entry name" value="F-box_SF"/>
    <property type="match status" value="1"/>
</dbReference>
<name>A0A7S0PW31_9EUKA</name>
<proteinExistence type="predicted"/>
<protein>
    <recommendedName>
        <fullName evidence="2">F-box domain-containing protein</fullName>
    </recommendedName>
</protein>
<gene>
    <name evidence="3" type="ORF">CPEL01642_LOCUS2831</name>
</gene>
<reference evidence="3" key="1">
    <citation type="submission" date="2021-01" db="EMBL/GenBank/DDBJ databases">
        <authorList>
            <person name="Corre E."/>
            <person name="Pelletier E."/>
            <person name="Niang G."/>
            <person name="Scheremetjew M."/>
            <person name="Finn R."/>
            <person name="Kale V."/>
            <person name="Holt S."/>
            <person name="Cochrane G."/>
            <person name="Meng A."/>
            <person name="Brown T."/>
            <person name="Cohen L."/>
        </authorList>
    </citation>
    <scope>NUCLEOTIDE SEQUENCE</scope>
    <source>
        <strain evidence="3">PLY182g</strain>
    </source>
</reference>
<dbReference type="SUPFAM" id="SSF81383">
    <property type="entry name" value="F-box domain"/>
    <property type="match status" value="1"/>
</dbReference>
<dbReference type="InterPro" id="IPR011050">
    <property type="entry name" value="Pectin_lyase_fold/virulence"/>
</dbReference>
<dbReference type="InterPro" id="IPR039448">
    <property type="entry name" value="Beta_helix"/>
</dbReference>
<dbReference type="InterPro" id="IPR012334">
    <property type="entry name" value="Pectin_lyas_fold"/>
</dbReference>
<dbReference type="Pfam" id="PF13229">
    <property type="entry name" value="Beta_helix"/>
    <property type="match status" value="1"/>
</dbReference>
<dbReference type="AlphaFoldDB" id="A0A7S0PW31"/>
<dbReference type="SMART" id="SM00256">
    <property type="entry name" value="FBOX"/>
    <property type="match status" value="1"/>
</dbReference>
<dbReference type="Gene3D" id="2.160.20.10">
    <property type="entry name" value="Single-stranded right-handed beta-helix, Pectin lyase-like"/>
    <property type="match status" value="1"/>
</dbReference>
<dbReference type="InterPro" id="IPR001810">
    <property type="entry name" value="F-box_dom"/>
</dbReference>